<dbReference type="InterPro" id="IPR013154">
    <property type="entry name" value="ADH-like_N"/>
</dbReference>
<dbReference type="PANTHER" id="PTHR43401">
    <property type="entry name" value="L-THREONINE 3-DEHYDROGENASE"/>
    <property type="match status" value="1"/>
</dbReference>
<organism evidence="7 8">
    <name type="scientific">Prauserella isguenensis</name>
    <dbReference type="NCBI Taxonomy" id="1470180"/>
    <lineage>
        <taxon>Bacteria</taxon>
        <taxon>Bacillati</taxon>
        <taxon>Actinomycetota</taxon>
        <taxon>Actinomycetes</taxon>
        <taxon>Pseudonocardiales</taxon>
        <taxon>Pseudonocardiaceae</taxon>
        <taxon>Prauserella</taxon>
    </lineage>
</organism>
<evidence type="ECO:0000256" key="2">
    <source>
        <dbReference type="ARBA" id="ARBA00022723"/>
    </source>
</evidence>
<evidence type="ECO:0000256" key="5">
    <source>
        <dbReference type="RuleBase" id="RU361277"/>
    </source>
</evidence>
<accession>A0A839SA12</accession>
<dbReference type="SUPFAM" id="SSF51735">
    <property type="entry name" value="NAD(P)-binding Rossmann-fold domains"/>
    <property type="match status" value="1"/>
</dbReference>
<evidence type="ECO:0000313" key="8">
    <source>
        <dbReference type="Proteomes" id="UP000550714"/>
    </source>
</evidence>
<dbReference type="InterPro" id="IPR050129">
    <property type="entry name" value="Zn_alcohol_dh"/>
</dbReference>
<dbReference type="InterPro" id="IPR020843">
    <property type="entry name" value="ER"/>
</dbReference>
<feature type="domain" description="Enoyl reductase (ER)" evidence="6">
    <location>
        <begin position="10"/>
        <end position="340"/>
    </location>
</feature>
<dbReference type="Pfam" id="PF08240">
    <property type="entry name" value="ADH_N"/>
    <property type="match status" value="1"/>
</dbReference>
<dbReference type="GO" id="GO:0016491">
    <property type="term" value="F:oxidoreductase activity"/>
    <property type="evidence" value="ECO:0007669"/>
    <property type="project" value="UniProtKB-KW"/>
</dbReference>
<keyword evidence="8" id="KW-1185">Reference proteome</keyword>
<keyword evidence="2 5" id="KW-0479">Metal-binding</keyword>
<evidence type="ECO:0000313" key="7">
    <source>
        <dbReference type="EMBL" id="MBB3053457.1"/>
    </source>
</evidence>
<evidence type="ECO:0000259" key="6">
    <source>
        <dbReference type="SMART" id="SM00829"/>
    </source>
</evidence>
<name>A0A839SA12_9PSEU</name>
<sequence>MTAVVVDEPGDFRLADLAPRAPGRGEALVRVHACGLCGSDRELFRGTRPAEYVRYPVTPGHEWSGVVETAGEGVDPALVGRKVVGEGFRNCQTCDRCRDGDPTLCTAGYDETGFTQPGAMADTLTLPARLLHPLPDDADLEAAALLEPAACSAAAVLAAGATVGDRVAVVGDGALGLTALQLLAAASPAELLLIGGGPERAGLAAELGADSFRDKDSVGTGGDPAAPLAGRFDVVVETAGAPTSAHTAAALLRRGGRLVLTGIPPEGATGLDPTDLVVRRLDVRTVFGAPPRAWSHAVRAFGVGLLRTAPLVTHRRPLEEFAEAIELVGSGDPAVGKVLLIPSTPADTEGVP</sequence>
<keyword evidence="4" id="KW-0560">Oxidoreductase</keyword>
<dbReference type="Pfam" id="PF00107">
    <property type="entry name" value="ADH_zinc_N"/>
    <property type="match status" value="1"/>
</dbReference>
<reference evidence="7 8" key="1">
    <citation type="submission" date="2020-08" db="EMBL/GenBank/DDBJ databases">
        <title>Genomic Encyclopedia of Type Strains, Phase III (KMG-III): the genomes of soil and plant-associated and newly described type strains.</title>
        <authorList>
            <person name="Whitman W."/>
        </authorList>
    </citation>
    <scope>NUCLEOTIDE SEQUENCE [LARGE SCALE GENOMIC DNA]</scope>
    <source>
        <strain evidence="7 8">CECT 8577</strain>
    </source>
</reference>
<dbReference type="RefSeq" id="WP_183659268.1">
    <property type="nucleotide sequence ID" value="NZ_JACHWU010000010.1"/>
</dbReference>
<comment type="similarity">
    <text evidence="5">Belongs to the zinc-containing alcohol dehydrogenase family.</text>
</comment>
<protein>
    <submittedName>
        <fullName evidence="7">Threonine dehydrogenase-like Zn-dependent dehydrogenase</fullName>
    </submittedName>
</protein>
<dbReference type="InterPro" id="IPR013149">
    <property type="entry name" value="ADH-like_C"/>
</dbReference>
<gene>
    <name evidence="7" type="ORF">FHS23_004510</name>
</gene>
<dbReference type="AlphaFoldDB" id="A0A839SA12"/>
<evidence type="ECO:0000256" key="3">
    <source>
        <dbReference type="ARBA" id="ARBA00022833"/>
    </source>
</evidence>
<dbReference type="Proteomes" id="UP000550714">
    <property type="component" value="Unassembled WGS sequence"/>
</dbReference>
<dbReference type="GO" id="GO:0008270">
    <property type="term" value="F:zinc ion binding"/>
    <property type="evidence" value="ECO:0007669"/>
    <property type="project" value="InterPro"/>
</dbReference>
<comment type="caution">
    <text evidence="7">The sequence shown here is derived from an EMBL/GenBank/DDBJ whole genome shotgun (WGS) entry which is preliminary data.</text>
</comment>
<dbReference type="SUPFAM" id="SSF50129">
    <property type="entry name" value="GroES-like"/>
    <property type="match status" value="1"/>
</dbReference>
<evidence type="ECO:0000256" key="1">
    <source>
        <dbReference type="ARBA" id="ARBA00001947"/>
    </source>
</evidence>
<proteinExistence type="inferred from homology"/>
<dbReference type="InterPro" id="IPR002328">
    <property type="entry name" value="ADH_Zn_CS"/>
</dbReference>
<dbReference type="PROSITE" id="PS00059">
    <property type="entry name" value="ADH_ZINC"/>
    <property type="match status" value="1"/>
</dbReference>
<evidence type="ECO:0000256" key="4">
    <source>
        <dbReference type="ARBA" id="ARBA00023002"/>
    </source>
</evidence>
<dbReference type="InterPro" id="IPR036291">
    <property type="entry name" value="NAD(P)-bd_dom_sf"/>
</dbReference>
<comment type="cofactor">
    <cofactor evidence="1 5">
        <name>Zn(2+)</name>
        <dbReference type="ChEBI" id="CHEBI:29105"/>
    </cofactor>
</comment>
<dbReference type="SMART" id="SM00829">
    <property type="entry name" value="PKS_ER"/>
    <property type="match status" value="1"/>
</dbReference>
<dbReference type="Gene3D" id="3.90.180.10">
    <property type="entry name" value="Medium-chain alcohol dehydrogenases, catalytic domain"/>
    <property type="match status" value="1"/>
</dbReference>
<dbReference type="EMBL" id="JACHWU010000010">
    <property type="protein sequence ID" value="MBB3053457.1"/>
    <property type="molecule type" value="Genomic_DNA"/>
</dbReference>
<dbReference type="InterPro" id="IPR011032">
    <property type="entry name" value="GroES-like_sf"/>
</dbReference>
<dbReference type="PANTHER" id="PTHR43401:SF2">
    <property type="entry name" value="L-THREONINE 3-DEHYDROGENASE"/>
    <property type="match status" value="1"/>
</dbReference>
<dbReference type="Gene3D" id="3.40.50.720">
    <property type="entry name" value="NAD(P)-binding Rossmann-like Domain"/>
    <property type="match status" value="1"/>
</dbReference>
<keyword evidence="3 5" id="KW-0862">Zinc</keyword>